<dbReference type="Proteomes" id="UP000619457">
    <property type="component" value="Unassembled WGS sequence"/>
</dbReference>
<dbReference type="PROSITE" id="PS51257">
    <property type="entry name" value="PROKAR_LIPOPROTEIN"/>
    <property type="match status" value="1"/>
</dbReference>
<evidence type="ECO:0000256" key="1">
    <source>
        <dbReference type="SAM" id="SignalP"/>
    </source>
</evidence>
<comment type="caution">
    <text evidence="2">The sequence shown here is derived from an EMBL/GenBank/DDBJ whole genome shotgun (WGS) entry which is preliminary data.</text>
</comment>
<proteinExistence type="predicted"/>
<feature type="chain" id="PRO_5037916439" description="Starch-binding associating with outer membrane" evidence="1">
    <location>
        <begin position="22"/>
        <end position="495"/>
    </location>
</feature>
<name>A0A918PW83_9BACT</name>
<dbReference type="InterPro" id="IPR011990">
    <property type="entry name" value="TPR-like_helical_dom_sf"/>
</dbReference>
<reference evidence="2" key="2">
    <citation type="submission" date="2020-09" db="EMBL/GenBank/DDBJ databases">
        <authorList>
            <person name="Sun Q."/>
            <person name="Kim S."/>
        </authorList>
    </citation>
    <scope>NUCLEOTIDE SEQUENCE</scope>
    <source>
        <strain evidence="2">KCTC 12368</strain>
    </source>
</reference>
<dbReference type="Pfam" id="PF12771">
    <property type="entry name" value="SusD-like_2"/>
    <property type="match status" value="1"/>
</dbReference>
<dbReference type="EMBL" id="BMWX01000003">
    <property type="protein sequence ID" value="GGZ25022.1"/>
    <property type="molecule type" value="Genomic_DNA"/>
</dbReference>
<dbReference type="InterPro" id="IPR041662">
    <property type="entry name" value="SusD-like_2"/>
</dbReference>
<dbReference type="Gene3D" id="1.25.40.390">
    <property type="match status" value="1"/>
</dbReference>
<feature type="signal peptide" evidence="1">
    <location>
        <begin position="1"/>
        <end position="21"/>
    </location>
</feature>
<dbReference type="SUPFAM" id="SSF48452">
    <property type="entry name" value="TPR-like"/>
    <property type="match status" value="1"/>
</dbReference>
<dbReference type="AlphaFoldDB" id="A0A918PW83"/>
<gene>
    <name evidence="2" type="ORF">GCM10007049_16860</name>
</gene>
<evidence type="ECO:0000313" key="3">
    <source>
        <dbReference type="Proteomes" id="UP000619457"/>
    </source>
</evidence>
<keyword evidence="3" id="KW-1185">Reference proteome</keyword>
<reference evidence="2" key="1">
    <citation type="journal article" date="2014" name="Int. J. Syst. Evol. Microbiol.">
        <title>Complete genome sequence of Corynebacterium casei LMG S-19264T (=DSM 44701T), isolated from a smear-ripened cheese.</title>
        <authorList>
            <consortium name="US DOE Joint Genome Institute (JGI-PGF)"/>
            <person name="Walter F."/>
            <person name="Albersmeier A."/>
            <person name="Kalinowski J."/>
            <person name="Ruckert C."/>
        </authorList>
    </citation>
    <scope>NUCLEOTIDE SEQUENCE</scope>
    <source>
        <strain evidence="2">KCTC 12368</strain>
    </source>
</reference>
<evidence type="ECO:0000313" key="2">
    <source>
        <dbReference type="EMBL" id="GGZ25022.1"/>
    </source>
</evidence>
<organism evidence="2 3">
    <name type="scientific">Echinicola pacifica</name>
    <dbReference type="NCBI Taxonomy" id="346377"/>
    <lineage>
        <taxon>Bacteria</taxon>
        <taxon>Pseudomonadati</taxon>
        <taxon>Bacteroidota</taxon>
        <taxon>Cytophagia</taxon>
        <taxon>Cytophagales</taxon>
        <taxon>Cyclobacteriaceae</taxon>
        <taxon>Echinicola</taxon>
    </lineage>
</organism>
<evidence type="ECO:0008006" key="4">
    <source>
        <dbReference type="Google" id="ProtNLM"/>
    </source>
</evidence>
<keyword evidence="1" id="KW-0732">Signal</keyword>
<protein>
    <recommendedName>
        <fullName evidence="4">Starch-binding associating with outer membrane</fullName>
    </recommendedName>
</protein>
<sequence length="495" mass="55967">MKSFKSIYLLLTLILTSSCLDFEELRENPNNPLSVPPSLLFTDLTPGPESSFAGDGYSFAQYHMWIATDNASAPSYQFGRASFSYDNIRNIDKMDEESARVNAPVYSIIGNFFRAYYYVEMTRRMGDIPLSESMKGADNPTPAYDSQKSVYIQSLNWLDEANLALGAYINSNPGETLEGDVYFDGNLKSWQKIINAYTIRVLISLSKKENDADLDIQGRMSRIYSQPALYPLLSSLADNAQLSYRNEEGFKQTYNPDQAVYRASVTYVDTYIDMLKKYQDPRLMAVADPTQNALDANPGNEAAVRADFNSYAGADFSANGTVNSSNKLDGEYSFPNEERYWNFVGQPAIWIGYAEQELNLAEAAHRGWISADPAFHYSRGISASMNFYGLSDEAASAYISTQAPYLSGEAGLDRIHEQMYLSFAENSSWESFFMTRRTGIPSYKFSSENNVDQIPVRWMYPSSENDRNQENYRNALISQFGSEVDDRDEIMWLLK</sequence>
<dbReference type="RefSeq" id="WP_018473440.1">
    <property type="nucleotide sequence ID" value="NZ_BMWX01000003.1"/>
</dbReference>
<accession>A0A918PW83</accession>